<dbReference type="AlphaFoldDB" id="A0AAV3F9A9"/>
<dbReference type="Proteomes" id="UP000005358">
    <property type="component" value="Chromosome"/>
</dbReference>
<dbReference type="Gene3D" id="1.10.10.10">
    <property type="entry name" value="Winged helix-like DNA-binding domain superfamily/Winged helix DNA-binding domain"/>
    <property type="match status" value="1"/>
</dbReference>
<dbReference type="InterPro" id="IPR036388">
    <property type="entry name" value="WH-like_DNA-bd_sf"/>
</dbReference>
<evidence type="ECO:0000313" key="2">
    <source>
        <dbReference type="EMBL" id="EIA16012.1"/>
    </source>
</evidence>
<dbReference type="Pfam" id="PF13730">
    <property type="entry name" value="HTH_36"/>
    <property type="match status" value="1"/>
</dbReference>
<accession>A0AAV3F9A9</accession>
<dbReference type="EMBL" id="AFES01000033">
    <property type="protein sequence ID" value="EIA16012.1"/>
    <property type="molecule type" value="Genomic_DNA"/>
</dbReference>
<feature type="region of interest" description="Disordered" evidence="1">
    <location>
        <begin position="117"/>
        <end position="140"/>
    </location>
</feature>
<dbReference type="RefSeq" id="WP_003482243.1">
    <property type="nucleotide sequence ID" value="NZ_CM001477.1"/>
</dbReference>
<proteinExistence type="predicted"/>
<evidence type="ECO:0000256" key="1">
    <source>
        <dbReference type="SAM" id="MobiDB-lite"/>
    </source>
</evidence>
<organism evidence="2 3">
    <name type="scientific">Clostridium perfringens F262</name>
    <dbReference type="NCBI Taxonomy" id="883064"/>
    <lineage>
        <taxon>Bacteria</taxon>
        <taxon>Bacillati</taxon>
        <taxon>Bacillota</taxon>
        <taxon>Clostridia</taxon>
        <taxon>Eubacteriales</taxon>
        <taxon>Clostridiaceae</taxon>
        <taxon>Clostridium</taxon>
    </lineage>
</organism>
<evidence type="ECO:0008006" key="4">
    <source>
        <dbReference type="Google" id="ProtNLM"/>
    </source>
</evidence>
<name>A0AAV3F9A9_CLOPF</name>
<evidence type="ECO:0000313" key="3">
    <source>
        <dbReference type="Proteomes" id="UP000005358"/>
    </source>
</evidence>
<comment type="caution">
    <text evidence="2">The sequence shown here is derived from an EMBL/GenBank/DDBJ whole genome shotgun (WGS) entry which is preliminary data.</text>
</comment>
<protein>
    <recommendedName>
        <fullName evidence="4">DnaD domain protein</fullName>
    </recommendedName>
</protein>
<reference evidence="2 3" key="1">
    <citation type="journal article" date="2012" name="PLoS ONE">
        <title>Genome Sequencing and Analysis of a Type A Clostridium perfringens Isolate from a Case of Bovine Clostridial Abomasitis.</title>
        <authorList>
            <person name="Nowell V.J."/>
            <person name="Kropinski A.M."/>
            <person name="Songer J.G."/>
            <person name="Macinnes J.I."/>
            <person name="Parreira V.R."/>
            <person name="Prescott J.F."/>
        </authorList>
    </citation>
    <scope>NUCLEOTIDE SEQUENCE [LARGE SCALE GENOMIC DNA]</scope>
    <source>
        <strain evidence="2 3">F262</strain>
    </source>
</reference>
<gene>
    <name evidence="2" type="ORF">HA1_13172</name>
</gene>
<sequence length="213" mass="25297">MADKEVLNEFKGNRFDYFNTIMDNKTPIEINRVEKMVLISLIRHNNWKTGICNPTIKTIQNEWFYKSDREVIEALKTLREKNFFTKQTIKRRNYYQLNVALILKDYLQNEGNPQNVGNLQNEGNNTPQNVGNDYPQNEGTNIKETEKEHKNIYSSNDEDNISYFERINKEIDDLENEINNKYDKDLVTKEKEKLINKNLGTLDLLRELKKTIR</sequence>